<name>A0A6A5K5U7_9PLEO</name>
<organism evidence="2 3">
    <name type="scientific">Decorospora gaudefroyi</name>
    <dbReference type="NCBI Taxonomy" id="184978"/>
    <lineage>
        <taxon>Eukaryota</taxon>
        <taxon>Fungi</taxon>
        <taxon>Dikarya</taxon>
        <taxon>Ascomycota</taxon>
        <taxon>Pezizomycotina</taxon>
        <taxon>Dothideomycetes</taxon>
        <taxon>Pleosporomycetidae</taxon>
        <taxon>Pleosporales</taxon>
        <taxon>Pleosporineae</taxon>
        <taxon>Pleosporaceae</taxon>
        <taxon>Decorospora</taxon>
    </lineage>
</organism>
<feature type="compositionally biased region" description="Polar residues" evidence="1">
    <location>
        <begin position="317"/>
        <end position="329"/>
    </location>
</feature>
<evidence type="ECO:0000313" key="3">
    <source>
        <dbReference type="Proteomes" id="UP000800040"/>
    </source>
</evidence>
<dbReference type="AlphaFoldDB" id="A0A6A5K5U7"/>
<accession>A0A6A5K5U7</accession>
<dbReference type="Proteomes" id="UP000800040">
    <property type="component" value="Unassembled WGS sequence"/>
</dbReference>
<gene>
    <name evidence="2" type="ORF">BDW02DRAFT_600197</name>
</gene>
<evidence type="ECO:0000256" key="1">
    <source>
        <dbReference type="SAM" id="MobiDB-lite"/>
    </source>
</evidence>
<reference evidence="2" key="1">
    <citation type="submission" date="2020-01" db="EMBL/GenBank/DDBJ databases">
        <authorList>
            <consortium name="DOE Joint Genome Institute"/>
            <person name="Haridas S."/>
            <person name="Albert R."/>
            <person name="Binder M."/>
            <person name="Bloem J."/>
            <person name="Labutti K."/>
            <person name="Salamov A."/>
            <person name="Andreopoulos B."/>
            <person name="Baker S.E."/>
            <person name="Barry K."/>
            <person name="Bills G."/>
            <person name="Bluhm B.H."/>
            <person name="Cannon C."/>
            <person name="Castanera R."/>
            <person name="Culley D.E."/>
            <person name="Daum C."/>
            <person name="Ezra D."/>
            <person name="Gonzalez J.B."/>
            <person name="Henrissat B."/>
            <person name="Kuo A."/>
            <person name="Liang C."/>
            <person name="Lipzen A."/>
            <person name="Lutzoni F."/>
            <person name="Magnuson J."/>
            <person name="Mondo S."/>
            <person name="Nolan M."/>
            <person name="Ohm R."/>
            <person name="Pangilinan J."/>
            <person name="Park H.-J."/>
            <person name="Ramirez L."/>
            <person name="Alfaro M."/>
            <person name="Sun H."/>
            <person name="Tritt A."/>
            <person name="Yoshinaga Y."/>
            <person name="Zwiers L.-H."/>
            <person name="Turgeon B.G."/>
            <person name="Goodwin S.B."/>
            <person name="Spatafora J.W."/>
            <person name="Crous P.W."/>
            <person name="Grigoriev I.V."/>
        </authorList>
    </citation>
    <scope>NUCLEOTIDE SEQUENCE</scope>
    <source>
        <strain evidence="2">P77</strain>
    </source>
</reference>
<feature type="region of interest" description="Disordered" evidence="1">
    <location>
        <begin position="301"/>
        <end position="333"/>
    </location>
</feature>
<dbReference type="EMBL" id="ML975345">
    <property type="protein sequence ID" value="KAF1832189.1"/>
    <property type="molecule type" value="Genomic_DNA"/>
</dbReference>
<evidence type="ECO:0000313" key="2">
    <source>
        <dbReference type="EMBL" id="KAF1832189.1"/>
    </source>
</evidence>
<protein>
    <submittedName>
        <fullName evidence="2">Uncharacterized protein</fullName>
    </submittedName>
</protein>
<proteinExistence type="predicted"/>
<dbReference type="OrthoDB" id="3687488at2759"/>
<keyword evidence="3" id="KW-1185">Reference proteome</keyword>
<sequence>MPKPKHSTLIQQAVARAKRLMPTYPTHFHDIEAAKTFIATVCSNASFIYCPPTNLTEEDEAYIKDKVHFVVAVHAFEQGEFYLKNGLRDRAALRSAIESDIHRLLTRHHITTWPPHFPHAHAAKMFVRSTARANNFRFSAFEGVSPQTFEGYVCFQTARRGFEAGGFELRDAIESDIHRLSPHLSPLWPPHFSSLNAARNFVARVCREAGFRYEGWPGLGMERFKLFVHFRTAEREWGLGRFGVGDGVEVEMRKEEVKEGEVDKSSKTMAVEKSSPALGMLKFNNNKSSPIPDLLLQNLTPTTTVHPSPTPLIADASNPQDQTEQSVSTTDKRDPFKDLIAELGRVFILKAAFE</sequence>